<evidence type="ECO:0000313" key="11">
    <source>
        <dbReference type="EMBL" id="MFC1853180.1"/>
    </source>
</evidence>
<evidence type="ECO:0000256" key="4">
    <source>
        <dbReference type="ARBA" id="ARBA00022729"/>
    </source>
</evidence>
<proteinExistence type="predicted"/>
<dbReference type="Proteomes" id="UP001594351">
    <property type="component" value="Unassembled WGS sequence"/>
</dbReference>
<comment type="caution">
    <text evidence="11">The sequence shown here is derived from an EMBL/GenBank/DDBJ whole genome shotgun (WGS) entry which is preliminary data.</text>
</comment>
<dbReference type="PROSITE" id="PS51779">
    <property type="entry name" value="POTRA"/>
    <property type="match status" value="2"/>
</dbReference>
<keyword evidence="12" id="KW-1185">Reference proteome</keyword>
<accession>A0ABV6Z400</accession>
<protein>
    <recommendedName>
        <fullName evidence="8">Outer membrane protein assembly factor BamA</fullName>
    </recommendedName>
</protein>
<feature type="domain" description="POTRA" evidence="10">
    <location>
        <begin position="255"/>
        <end position="340"/>
    </location>
</feature>
<dbReference type="Gene3D" id="3.10.20.310">
    <property type="entry name" value="membrane protein fhac"/>
    <property type="match status" value="7"/>
</dbReference>
<keyword evidence="7" id="KW-0998">Cell outer membrane</keyword>
<keyword evidence="4" id="KW-0732">Signal</keyword>
<reference evidence="11 12" key="1">
    <citation type="submission" date="2024-09" db="EMBL/GenBank/DDBJ databases">
        <title>Laminarin stimulates single cell rates of sulfate reduction while oxygen inhibits transcriptomic activity in coastal marine sediment.</title>
        <authorList>
            <person name="Lindsay M."/>
            <person name="Orcutt B."/>
            <person name="Emerson D."/>
            <person name="Stepanauskas R."/>
            <person name="D'Angelo T."/>
        </authorList>
    </citation>
    <scope>NUCLEOTIDE SEQUENCE [LARGE SCALE GENOMIC DNA]</scope>
    <source>
        <strain evidence="11">SAG AM-311-K15</strain>
    </source>
</reference>
<comment type="subcellular location">
    <subcellularLocation>
        <location evidence="1">Membrane</location>
    </subcellularLocation>
</comment>
<keyword evidence="5" id="KW-0677">Repeat</keyword>
<gene>
    <name evidence="11" type="primary">bamA</name>
    <name evidence="11" type="ORF">ACFL27_23530</name>
</gene>
<evidence type="ECO:0000259" key="10">
    <source>
        <dbReference type="PROSITE" id="PS51779"/>
    </source>
</evidence>
<dbReference type="NCBIfam" id="TIGR03303">
    <property type="entry name" value="OM_YaeT"/>
    <property type="match status" value="1"/>
</dbReference>
<keyword evidence="9" id="KW-1133">Transmembrane helix</keyword>
<evidence type="ECO:0000313" key="12">
    <source>
        <dbReference type="Proteomes" id="UP001594351"/>
    </source>
</evidence>
<evidence type="ECO:0000256" key="8">
    <source>
        <dbReference type="NCBIfam" id="TIGR03303"/>
    </source>
</evidence>
<dbReference type="Pfam" id="PF01103">
    <property type="entry name" value="Omp85"/>
    <property type="match status" value="1"/>
</dbReference>
<name>A0ABV6Z400_UNCC1</name>
<keyword evidence="3 9" id="KW-0812">Transmembrane</keyword>
<keyword evidence="2" id="KW-1134">Transmembrane beta strand</keyword>
<dbReference type="PANTHER" id="PTHR12815:SF47">
    <property type="entry name" value="TRANSLOCATION AND ASSEMBLY MODULE SUBUNIT TAMA"/>
    <property type="match status" value="1"/>
</dbReference>
<feature type="transmembrane region" description="Helical" evidence="9">
    <location>
        <begin position="64"/>
        <end position="82"/>
    </location>
</feature>
<feature type="non-terminal residue" evidence="11">
    <location>
        <position position="1"/>
    </location>
</feature>
<evidence type="ECO:0000256" key="1">
    <source>
        <dbReference type="ARBA" id="ARBA00004370"/>
    </source>
</evidence>
<evidence type="ECO:0000256" key="3">
    <source>
        <dbReference type="ARBA" id="ARBA00022692"/>
    </source>
</evidence>
<sequence length="1003" mass="114558">RMTRITRIFADSEKTFDRLFSIVVNSVFRIYSCSKGELMVHSGRSNNEKQRKNPRKSASSASSAVYYFILLLILVSGLTASASEEVIPAPVSPAPQLTVSDIKIEFLAPEQPEAFWFTMARNLIFFKKGDQFSAERLEETLKALQLCKKFSEIKVDSHEDEDQIDLLFRLRRLSLIKDIKIEGRFPLFEREILNVMTIYPGDVYFADKLSEQESLIADIYKREGFIDPQVRVSAEIDPDDGFYKVAVKIDKGKYYSVKQFVIEGNRALSTAKLKLKMKTWRSSIMSGLAGRFIESQFNKDIDNLKKFYWKKKFTDATIQSHIDKNSEKKEVAIKITITEGSKYKIHFENNEEFSKYSLKKDVVIFKQGNMHDSGLRKSKRNIIERHHQAGYLNTTVKTVADTVVRDEKSPLRDVRFFITEGPQTCVRTITITGNTVFDEQRIQNQMLTTLPGFLKKGVYVPEVFTEDLNAIRTLYLQAGYMSQAFTKKEVTFSQNKEEVDLEIEISEGPQTLVSDLSIQGLTVLPLISALELIKLKQGEPFREYLILSDKNTLAAVISEKGYPHVTVKSNTLFNEDNTRVAVEYTIVEGPAITLGNIYYSGNFRTKIKTIQNELLMEPGKPFSLIKMLEGQRNLRNMAVFNSIKFKAIGLKEKAEEVSLFVEIEEKKPYFFQFGGGYETDKGFYVLGKTGDHNLLGRNKDAWIGGEYSQIGYRFEVNLTEPRLFGTTIASSTGVYVENEDLDNVPYEVLTYGASLGFSRAWQQKFSTSLTFRFERTQRFENEEYAGESEDSDDDLSDFDELAPRSVLVTTPALSYDSRDFFIRPRKGIFTIFSVDISKGLQNSFDDFVKYQYDLRYYITPFEKLTVAWKGWLGFLDSYSPTGILPKEERFRLGGTSTVRGFDAQGIFWVYDKNEEIGGLAALLTNLEFRYDLGMNFELAVFYDGGSTTETFDEVKKATWRDSAGLGIRYITPIGPIGFLYGFKLDPKSSESPGRLHFALGYTF</sequence>
<evidence type="ECO:0000256" key="7">
    <source>
        <dbReference type="ARBA" id="ARBA00023237"/>
    </source>
</evidence>
<evidence type="ECO:0000256" key="6">
    <source>
        <dbReference type="ARBA" id="ARBA00023136"/>
    </source>
</evidence>
<dbReference type="InterPro" id="IPR000184">
    <property type="entry name" value="Bac_surfAg_D15"/>
</dbReference>
<dbReference type="Gene3D" id="2.40.160.50">
    <property type="entry name" value="membrane protein fhac: a member of the omp85/tpsb transporter family"/>
    <property type="match status" value="1"/>
</dbReference>
<dbReference type="InterPro" id="IPR034746">
    <property type="entry name" value="POTRA"/>
</dbReference>
<keyword evidence="6 9" id="KW-0472">Membrane</keyword>
<dbReference type="InterPro" id="IPR023707">
    <property type="entry name" value="OM_assembly_BamA"/>
</dbReference>
<evidence type="ECO:0000256" key="9">
    <source>
        <dbReference type="SAM" id="Phobius"/>
    </source>
</evidence>
<dbReference type="PANTHER" id="PTHR12815">
    <property type="entry name" value="SORTING AND ASSEMBLY MACHINERY SAMM50 PROTEIN FAMILY MEMBER"/>
    <property type="match status" value="1"/>
</dbReference>
<evidence type="ECO:0000256" key="2">
    <source>
        <dbReference type="ARBA" id="ARBA00022452"/>
    </source>
</evidence>
<dbReference type="InterPro" id="IPR039910">
    <property type="entry name" value="D15-like"/>
</dbReference>
<organism evidence="11 12">
    <name type="scientific">candidate division CSSED10-310 bacterium</name>
    <dbReference type="NCBI Taxonomy" id="2855610"/>
    <lineage>
        <taxon>Bacteria</taxon>
        <taxon>Bacteria division CSSED10-310</taxon>
    </lineage>
</organism>
<dbReference type="Pfam" id="PF07244">
    <property type="entry name" value="POTRA"/>
    <property type="match status" value="4"/>
</dbReference>
<evidence type="ECO:0000256" key="5">
    <source>
        <dbReference type="ARBA" id="ARBA00022737"/>
    </source>
</evidence>
<dbReference type="EMBL" id="JBHPBY010000439">
    <property type="protein sequence ID" value="MFC1853180.1"/>
    <property type="molecule type" value="Genomic_DNA"/>
</dbReference>
<feature type="domain" description="POTRA" evidence="10">
    <location>
        <begin position="424"/>
        <end position="508"/>
    </location>
</feature>
<dbReference type="InterPro" id="IPR010827">
    <property type="entry name" value="BamA/TamA_POTRA"/>
</dbReference>